<organism evidence="2 3">
    <name type="scientific">Aeromonas veronii</name>
    <dbReference type="NCBI Taxonomy" id="654"/>
    <lineage>
        <taxon>Bacteria</taxon>
        <taxon>Pseudomonadati</taxon>
        <taxon>Pseudomonadota</taxon>
        <taxon>Gammaproteobacteria</taxon>
        <taxon>Aeromonadales</taxon>
        <taxon>Aeromonadaceae</taxon>
        <taxon>Aeromonas</taxon>
    </lineage>
</organism>
<feature type="transmembrane region" description="Helical" evidence="1">
    <location>
        <begin position="68"/>
        <end position="91"/>
    </location>
</feature>
<keyword evidence="1" id="KW-0812">Transmembrane</keyword>
<evidence type="ECO:0000313" key="3">
    <source>
        <dbReference type="Proteomes" id="UP000267614"/>
    </source>
</evidence>
<keyword evidence="1" id="KW-1133">Transmembrane helix</keyword>
<keyword evidence="1" id="KW-0472">Membrane</keyword>
<dbReference type="Proteomes" id="UP000267614">
    <property type="component" value="Chromosome"/>
</dbReference>
<protein>
    <submittedName>
        <fullName evidence="2">Uncharacterized protein</fullName>
    </submittedName>
</protein>
<sequence length="191" mass="21692">MLMMIGMLVFFNFISTPSLLKYLGLEQALTLTDPKVISDPMTSHMIGELVRQGTLVSLDDVWSYQSSLYQTIITFLIAINGLLAALAIFYIKSSSNDKAIEIVHEFVESKEFKEFVNKKVKQKLKIARDEYDESTQKLELMIGEGEGIREKVSVLSSEYEELNRQMTVIAKKIASMDQADMDGHDFFLSKD</sequence>
<evidence type="ECO:0000256" key="1">
    <source>
        <dbReference type="SAM" id="Phobius"/>
    </source>
</evidence>
<gene>
    <name evidence="2" type="ORF">EFI48_19350</name>
</gene>
<dbReference type="AlphaFoldDB" id="A0AAN1QI98"/>
<accession>A0AAN1QI98</accession>
<name>A0AAN1QI98_AERVE</name>
<dbReference type="EMBL" id="CP033604">
    <property type="protein sequence ID" value="AYV38793.1"/>
    <property type="molecule type" value="Genomic_DNA"/>
</dbReference>
<proteinExistence type="predicted"/>
<evidence type="ECO:0000313" key="2">
    <source>
        <dbReference type="EMBL" id="AYV38793.1"/>
    </source>
</evidence>
<reference evidence="2 3" key="1">
    <citation type="submission" date="2018-11" db="EMBL/GenBank/DDBJ databases">
        <title>Complete genome sequence of multidrug-resistant Aeromonas veronii strain MS-18-37.</title>
        <authorList>
            <person name="Abdelhamed H."/>
            <person name="Lawrence M."/>
            <person name="Waldbieser G."/>
        </authorList>
    </citation>
    <scope>NUCLEOTIDE SEQUENCE [LARGE SCALE GENOMIC DNA]</scope>
    <source>
        <strain evidence="2 3">MS-18-37</strain>
    </source>
</reference>